<gene>
    <name evidence="2" type="ORF">KI688_001691</name>
</gene>
<dbReference type="EMBL" id="JAHRHY010000010">
    <property type="protein sequence ID" value="KAG9066465.1"/>
    <property type="molecule type" value="Genomic_DNA"/>
</dbReference>
<organism evidence="2 3">
    <name type="scientific">Linnemannia hyalina</name>
    <dbReference type="NCBI Taxonomy" id="64524"/>
    <lineage>
        <taxon>Eukaryota</taxon>
        <taxon>Fungi</taxon>
        <taxon>Fungi incertae sedis</taxon>
        <taxon>Mucoromycota</taxon>
        <taxon>Mortierellomycotina</taxon>
        <taxon>Mortierellomycetes</taxon>
        <taxon>Mortierellales</taxon>
        <taxon>Mortierellaceae</taxon>
        <taxon>Linnemannia</taxon>
    </lineage>
</organism>
<feature type="compositionally biased region" description="Acidic residues" evidence="1">
    <location>
        <begin position="445"/>
        <end position="463"/>
    </location>
</feature>
<dbReference type="OrthoDB" id="2384330at2759"/>
<evidence type="ECO:0000313" key="2">
    <source>
        <dbReference type="EMBL" id="KAG9066465.1"/>
    </source>
</evidence>
<dbReference type="SUPFAM" id="SSF52047">
    <property type="entry name" value="RNI-like"/>
    <property type="match status" value="1"/>
</dbReference>
<comment type="caution">
    <text evidence="2">The sequence shown here is derived from an EMBL/GenBank/DDBJ whole genome shotgun (WGS) entry which is preliminary data.</text>
</comment>
<feature type="region of interest" description="Disordered" evidence="1">
    <location>
        <begin position="559"/>
        <end position="678"/>
    </location>
</feature>
<reference evidence="2" key="1">
    <citation type="submission" date="2021-06" db="EMBL/GenBank/DDBJ databases">
        <title>Genome Sequence of Mortierella hyaline Strain SCG-10, a Cold-Adapted, Nitrate-Reducing Fungus Isolated from Soil in Minnesota, USA.</title>
        <authorList>
            <person name="Aldossari N."/>
        </authorList>
    </citation>
    <scope>NUCLEOTIDE SEQUENCE</scope>
    <source>
        <strain evidence="2">SCG-10</strain>
    </source>
</reference>
<sequence>METHPLSLPEIVLIVGKNIPLWVPREQRYDVVVWLFKPKDLVAALSVNRLFYTTLTPLLWNVCAYPYDRSQKYLSSSYRGTLCRFRDVAADVFTKHSIHIRYLDLSRYEPHDLYSLNQLQLACTRLRELRLSHGVDVTNAGQLIRANPGLQLMRWKRYIKFLNEPEDLRVLFPLRQLRYLGLKGWAINPVYLHHILHNNANTLEEVELGEWSIVLRTPHMNEQWNGLDPSSLDLLTDEEQAEAVELIQGRSLLLPKVKTLHLLVKWSDTSRSTVCNLVRSFPALETLKIGFVDNELGMRLGKNLKETCPNLRSILNMMPAFDSGRVPMPGYDGISFIAGACAPGNLVHLELNRWEFDAKLADALVKHRNGLEILDVSLSDYHNIVHSFENVSKVLEKCTRLREFSMYNDSRLCKEHHASILLKGLKACRTLEWLTLVGFPFAGPDESDNEPQDEEQEGLETELDVPGGTTSTPPSELLPGWCRSENKNRGDLVAPTDTLKIMVSEAVGTLPAIKIIDLNNQRFEKTPFVSAQPQSQPQPQPLLPASPMTVMVLVDEEYEKQEEQDEEDLSEVSETSYYLHEHQRPDPQESILREKEERRVERQQDLGNEDGEEYQEVARDDEMVYEEVVAGEDQKGGEGEEEDDDNGDDAEFVPRSWEAVSDGYHSEYDLASPQGHNF</sequence>
<dbReference type="Gene3D" id="3.80.10.10">
    <property type="entry name" value="Ribonuclease Inhibitor"/>
    <property type="match status" value="1"/>
</dbReference>
<evidence type="ECO:0008006" key="4">
    <source>
        <dbReference type="Google" id="ProtNLM"/>
    </source>
</evidence>
<keyword evidence="3" id="KW-1185">Reference proteome</keyword>
<dbReference type="InterPro" id="IPR032675">
    <property type="entry name" value="LRR_dom_sf"/>
</dbReference>
<feature type="region of interest" description="Disordered" evidence="1">
    <location>
        <begin position="444"/>
        <end position="489"/>
    </location>
</feature>
<proteinExistence type="predicted"/>
<dbReference type="AlphaFoldDB" id="A0A9P7XSB2"/>
<evidence type="ECO:0000256" key="1">
    <source>
        <dbReference type="SAM" id="MobiDB-lite"/>
    </source>
</evidence>
<accession>A0A9P7XSB2</accession>
<evidence type="ECO:0000313" key="3">
    <source>
        <dbReference type="Proteomes" id="UP000707451"/>
    </source>
</evidence>
<feature type="compositionally biased region" description="Acidic residues" evidence="1">
    <location>
        <begin position="639"/>
        <end position="651"/>
    </location>
</feature>
<name>A0A9P7XSB2_9FUNG</name>
<dbReference type="Proteomes" id="UP000707451">
    <property type="component" value="Unassembled WGS sequence"/>
</dbReference>
<feature type="compositionally biased region" description="Acidic residues" evidence="1">
    <location>
        <begin position="559"/>
        <end position="571"/>
    </location>
</feature>
<protein>
    <recommendedName>
        <fullName evidence="4">F-box domain-containing protein</fullName>
    </recommendedName>
</protein>
<feature type="compositionally biased region" description="Basic and acidic residues" evidence="1">
    <location>
        <begin position="579"/>
        <end position="604"/>
    </location>
</feature>